<dbReference type="EMBL" id="CP015520">
    <property type="protein sequence ID" value="ANF23477.1"/>
    <property type="molecule type" value="Genomic_DNA"/>
</dbReference>
<dbReference type="OrthoDB" id="102393at2157"/>
<accession>A0A172WJ95</accession>
<keyword evidence="3" id="KW-1185">Reference proteome</keyword>
<dbReference type="GeneID" id="28496558"/>
<evidence type="ECO:0000313" key="2">
    <source>
        <dbReference type="EMBL" id="ANF23477.1"/>
    </source>
</evidence>
<name>A0A172WJ95_9EURY</name>
<dbReference type="STRING" id="1712654.A7C91_10150"/>
<dbReference type="RefSeq" id="WP_068667174.1">
    <property type="nucleotide sequence ID" value="NZ_CP015520.1"/>
</dbReference>
<dbReference type="AlphaFoldDB" id="A0A172WJ95"/>
<sequence length="104" mass="12906">MEIEVSSEELAEIRRNRREIVMRFKDLEGLEKTLKALKLQFLLEQRARLEKRLNEMRRNYCELLEFEDKAKRDKEFLMVFRKELSEENKSLRKELEEKRDENNR</sequence>
<keyword evidence="1" id="KW-0175">Coiled coil</keyword>
<proteinExistence type="predicted"/>
<evidence type="ECO:0000313" key="3">
    <source>
        <dbReference type="Proteomes" id="UP000076969"/>
    </source>
</evidence>
<feature type="coiled-coil region" evidence="1">
    <location>
        <begin position="39"/>
        <end position="104"/>
    </location>
</feature>
<reference evidence="3" key="1">
    <citation type="journal article" date="2016" name="Syst. Appl. Microbiol.">
        <title>Thermococcus piezophilus sp. nov., a novel hyperthermophilic and piezophilic archaeon with a broad pressure range for growth, isolated from a deepest hydrothermal vent at the Mid-Cayman Rise.</title>
        <authorList>
            <person name="Dalmasso C."/>
            <person name="Oger P."/>
            <person name="Selva G."/>
            <person name="Courtine D."/>
            <person name="L'Haridon S."/>
            <person name="Garlaschelli A."/>
            <person name="Roussel E."/>
            <person name="Miyazaki J."/>
            <person name="Reveillaud J."/>
            <person name="Jebbar M."/>
            <person name="Takai K."/>
            <person name="Maignien L."/>
            <person name="Alain K."/>
        </authorList>
    </citation>
    <scope>NUCLEOTIDE SEQUENCE [LARGE SCALE GENOMIC DNA]</scope>
    <source>
        <strain evidence="3">CDGS</strain>
    </source>
</reference>
<dbReference type="KEGG" id="tpie:A7C91_10150"/>
<organism evidence="2 3">
    <name type="scientific">Thermococcus piezophilus</name>
    <dbReference type="NCBI Taxonomy" id="1712654"/>
    <lineage>
        <taxon>Archaea</taxon>
        <taxon>Methanobacteriati</taxon>
        <taxon>Methanobacteriota</taxon>
        <taxon>Thermococci</taxon>
        <taxon>Thermococcales</taxon>
        <taxon>Thermococcaceae</taxon>
        <taxon>Thermococcus</taxon>
    </lineage>
</organism>
<evidence type="ECO:0000256" key="1">
    <source>
        <dbReference type="SAM" id="Coils"/>
    </source>
</evidence>
<protein>
    <submittedName>
        <fullName evidence="2">Uncharacterized protein</fullName>
    </submittedName>
</protein>
<gene>
    <name evidence="2" type="ORF">A7C91_10150</name>
</gene>
<dbReference type="Proteomes" id="UP000076969">
    <property type="component" value="Chromosome"/>
</dbReference>